<feature type="transmembrane region" description="Helical" evidence="1">
    <location>
        <begin position="6"/>
        <end position="27"/>
    </location>
</feature>
<feature type="transmembrane region" description="Helical" evidence="1">
    <location>
        <begin position="145"/>
        <end position="165"/>
    </location>
</feature>
<feature type="transmembrane region" description="Helical" evidence="1">
    <location>
        <begin position="71"/>
        <end position="91"/>
    </location>
</feature>
<name>A0A916RUF2_9BACI</name>
<feature type="transmembrane region" description="Helical" evidence="1">
    <location>
        <begin position="112"/>
        <end position="139"/>
    </location>
</feature>
<keyword evidence="1" id="KW-1133">Transmembrane helix</keyword>
<keyword evidence="1" id="KW-0472">Membrane</keyword>
<dbReference type="InterPro" id="IPR019074">
    <property type="entry name" value="YabQ"/>
</dbReference>
<dbReference type="Pfam" id="PF09578">
    <property type="entry name" value="Spore_YabQ"/>
    <property type="match status" value="1"/>
</dbReference>
<dbReference type="EMBL" id="BMEY01000005">
    <property type="protein sequence ID" value="GGA70962.1"/>
    <property type="molecule type" value="Genomic_DNA"/>
</dbReference>
<accession>A0A916RUF2</accession>
<dbReference type="NCBIfam" id="TIGR02893">
    <property type="entry name" value="spore_yabQ"/>
    <property type="match status" value="1"/>
</dbReference>
<reference evidence="2" key="1">
    <citation type="journal article" date="2014" name="Int. J. Syst. Evol. Microbiol.">
        <title>Complete genome sequence of Corynebacterium casei LMG S-19264T (=DSM 44701T), isolated from a smear-ripened cheese.</title>
        <authorList>
            <consortium name="US DOE Joint Genome Institute (JGI-PGF)"/>
            <person name="Walter F."/>
            <person name="Albersmeier A."/>
            <person name="Kalinowski J."/>
            <person name="Ruckert C."/>
        </authorList>
    </citation>
    <scope>NUCLEOTIDE SEQUENCE</scope>
    <source>
        <strain evidence="2">CGMCC 1.12408</strain>
    </source>
</reference>
<proteinExistence type="predicted"/>
<dbReference type="RefSeq" id="WP_188383920.1">
    <property type="nucleotide sequence ID" value="NZ_BMEY01000005.1"/>
</dbReference>
<dbReference type="AlphaFoldDB" id="A0A916RUF2"/>
<organism evidence="2 3">
    <name type="scientific">Ornithinibacillus halotolerans</name>
    <dbReference type="NCBI Taxonomy" id="1274357"/>
    <lineage>
        <taxon>Bacteria</taxon>
        <taxon>Bacillati</taxon>
        <taxon>Bacillota</taxon>
        <taxon>Bacilli</taxon>
        <taxon>Bacillales</taxon>
        <taxon>Bacillaceae</taxon>
        <taxon>Ornithinibacillus</taxon>
    </lineage>
</organism>
<evidence type="ECO:0000256" key="1">
    <source>
        <dbReference type="SAM" id="Phobius"/>
    </source>
</evidence>
<dbReference type="Proteomes" id="UP000613512">
    <property type="component" value="Unassembled WGS sequence"/>
</dbReference>
<sequence>MTLSVQFLTMVSMIGGGFYLGMALDTFRRFQRHWKHNVFLVYFMEISFWLTQVFILYYILFQVNLGELRLYVFVACLLGFAAYQALAVNLYKRLLERMIIIISRIYEWISRLMKALIITPIKYIFQLLIAAVIFLFNMILHILKFLLNCIYIPIKWLFVKIYTLLPEKFKLFLQQLAGFYSKIKNICNKVFKFLTTKRR</sequence>
<keyword evidence="3" id="KW-1185">Reference proteome</keyword>
<evidence type="ECO:0000313" key="3">
    <source>
        <dbReference type="Proteomes" id="UP000613512"/>
    </source>
</evidence>
<protein>
    <submittedName>
        <fullName evidence="2">Spore cortex biosynthesis protein YabQ</fullName>
    </submittedName>
</protein>
<feature type="transmembrane region" description="Helical" evidence="1">
    <location>
        <begin position="39"/>
        <end position="59"/>
    </location>
</feature>
<evidence type="ECO:0000313" key="2">
    <source>
        <dbReference type="EMBL" id="GGA70962.1"/>
    </source>
</evidence>
<gene>
    <name evidence="2" type="ORF">GCM10008025_13590</name>
</gene>
<reference evidence="2" key="2">
    <citation type="submission" date="2020-09" db="EMBL/GenBank/DDBJ databases">
        <authorList>
            <person name="Sun Q."/>
            <person name="Zhou Y."/>
        </authorList>
    </citation>
    <scope>NUCLEOTIDE SEQUENCE</scope>
    <source>
        <strain evidence="2">CGMCC 1.12408</strain>
    </source>
</reference>
<comment type="caution">
    <text evidence="2">The sequence shown here is derived from an EMBL/GenBank/DDBJ whole genome shotgun (WGS) entry which is preliminary data.</text>
</comment>
<keyword evidence="1" id="KW-0812">Transmembrane</keyword>